<feature type="domain" description="HMG box" evidence="7">
    <location>
        <begin position="52"/>
        <end position="120"/>
    </location>
</feature>
<dbReference type="Proteomes" id="UP000483820">
    <property type="component" value="Chromosome I"/>
</dbReference>
<keyword evidence="2 5" id="KW-0238">DNA-binding</keyword>
<dbReference type="CTD" id="9819221"/>
<proteinExistence type="predicted"/>
<dbReference type="GO" id="GO:0001228">
    <property type="term" value="F:DNA-binding transcription activator activity, RNA polymerase II-specific"/>
    <property type="evidence" value="ECO:0007669"/>
    <property type="project" value="TreeGrafter"/>
</dbReference>
<sequence>MNWNNDFNNGIPFSNGAQKMIEMKYNASDDCHQENEIEESSAPPSPKPEEHIKRPLNVFMVWSKIERKKYCEAHPDVHNATISQTLAARWKLMSAEEKAPFVAEAERLRLLHMEKYPHYKYQPRRKHKKKTVKTENIDESKNRKTQKKRPYEQMAMTENKNFQNQQWNNQNWMGMQQTNAVQMTPFSSGFFNQQHQQPNGMMGMGVGIMVTAMAPMPMPQNQGFDNQFFVQSLPPAADQVTNSMVHNQNSMNFYNPYTHNHFHQIPHQSHGMCAPGNSQFQSQMNSRSVSNGSSFGSFNSMGASPATSSSRDTPSTITDDFSDITPTISFQSGSGDFINALQFNQL</sequence>
<dbReference type="GO" id="GO:0000122">
    <property type="term" value="P:negative regulation of transcription by RNA polymerase II"/>
    <property type="evidence" value="ECO:0007669"/>
    <property type="project" value="TreeGrafter"/>
</dbReference>
<dbReference type="RefSeq" id="XP_003114717.2">
    <property type="nucleotide sequence ID" value="XM_003114669.2"/>
</dbReference>
<dbReference type="AlphaFoldDB" id="A0A6A5HV28"/>
<dbReference type="SUPFAM" id="SSF47095">
    <property type="entry name" value="HMG-box"/>
    <property type="match status" value="1"/>
</dbReference>
<dbReference type="GO" id="GO:0005634">
    <property type="term" value="C:nucleus"/>
    <property type="evidence" value="ECO:0007669"/>
    <property type="project" value="UniProtKB-UniRule"/>
</dbReference>
<feature type="compositionally biased region" description="Basic and acidic residues" evidence="6">
    <location>
        <begin position="132"/>
        <end position="142"/>
    </location>
</feature>
<keyword evidence="1" id="KW-0805">Transcription regulation</keyword>
<evidence type="ECO:0000256" key="1">
    <source>
        <dbReference type="ARBA" id="ARBA00023015"/>
    </source>
</evidence>
<keyword evidence="4 5" id="KW-0539">Nucleus</keyword>
<feature type="compositionally biased region" description="Polar residues" evidence="6">
    <location>
        <begin position="305"/>
        <end position="320"/>
    </location>
</feature>
<dbReference type="GeneID" id="9819221"/>
<dbReference type="FunFam" id="1.10.30.10:FF:000003">
    <property type="entry name" value="Putative transcription factor SOX-6"/>
    <property type="match status" value="1"/>
</dbReference>
<keyword evidence="3" id="KW-0804">Transcription</keyword>
<accession>A0A6A5HV28</accession>
<feature type="compositionally biased region" description="Basic residues" evidence="6">
    <location>
        <begin position="121"/>
        <end position="131"/>
    </location>
</feature>
<organism evidence="8 9">
    <name type="scientific">Caenorhabditis remanei</name>
    <name type="common">Caenorhabditis vulgaris</name>
    <dbReference type="NCBI Taxonomy" id="31234"/>
    <lineage>
        <taxon>Eukaryota</taxon>
        <taxon>Metazoa</taxon>
        <taxon>Ecdysozoa</taxon>
        <taxon>Nematoda</taxon>
        <taxon>Chromadorea</taxon>
        <taxon>Rhabditida</taxon>
        <taxon>Rhabditina</taxon>
        <taxon>Rhabditomorpha</taxon>
        <taxon>Rhabditoidea</taxon>
        <taxon>Rhabditidae</taxon>
        <taxon>Peloderinae</taxon>
        <taxon>Caenorhabditis</taxon>
    </lineage>
</organism>
<evidence type="ECO:0000256" key="5">
    <source>
        <dbReference type="PROSITE-ProRule" id="PRU00267"/>
    </source>
</evidence>
<evidence type="ECO:0000259" key="7">
    <source>
        <dbReference type="PROSITE" id="PS50118"/>
    </source>
</evidence>
<feature type="region of interest" description="Disordered" evidence="6">
    <location>
        <begin position="30"/>
        <end position="51"/>
    </location>
</feature>
<dbReference type="KEGG" id="crq:GCK72_001925"/>
<feature type="DNA-binding region" description="HMG box" evidence="5">
    <location>
        <begin position="52"/>
        <end position="120"/>
    </location>
</feature>
<gene>
    <name evidence="8" type="ORF">GCK72_001925</name>
</gene>
<dbReference type="InterPro" id="IPR036910">
    <property type="entry name" value="HMG_box_dom_sf"/>
</dbReference>
<dbReference type="EMBL" id="WUAV01000001">
    <property type="protein sequence ID" value="KAF1770107.1"/>
    <property type="molecule type" value="Genomic_DNA"/>
</dbReference>
<evidence type="ECO:0000256" key="6">
    <source>
        <dbReference type="SAM" id="MobiDB-lite"/>
    </source>
</evidence>
<evidence type="ECO:0000256" key="3">
    <source>
        <dbReference type="ARBA" id="ARBA00023163"/>
    </source>
</evidence>
<name>A0A6A5HV28_CAERE</name>
<dbReference type="Gene3D" id="1.10.30.10">
    <property type="entry name" value="High mobility group box domain"/>
    <property type="match status" value="1"/>
</dbReference>
<dbReference type="GO" id="GO:0000978">
    <property type="term" value="F:RNA polymerase II cis-regulatory region sequence-specific DNA binding"/>
    <property type="evidence" value="ECO:0007669"/>
    <property type="project" value="TreeGrafter"/>
</dbReference>
<evidence type="ECO:0000313" key="8">
    <source>
        <dbReference type="EMBL" id="KAF1770107.1"/>
    </source>
</evidence>
<dbReference type="PANTHER" id="PTHR10270:SF323">
    <property type="entry name" value="TRANSCRIPTION FACTOR SOX-14-RELATED"/>
    <property type="match status" value="1"/>
</dbReference>
<evidence type="ECO:0000313" key="9">
    <source>
        <dbReference type="Proteomes" id="UP000483820"/>
    </source>
</evidence>
<feature type="region of interest" description="Disordered" evidence="6">
    <location>
        <begin position="121"/>
        <end position="151"/>
    </location>
</feature>
<dbReference type="PANTHER" id="PTHR10270">
    <property type="entry name" value="SOX TRANSCRIPTION FACTOR"/>
    <property type="match status" value="1"/>
</dbReference>
<dbReference type="GO" id="GO:0030182">
    <property type="term" value="P:neuron differentiation"/>
    <property type="evidence" value="ECO:0007669"/>
    <property type="project" value="TreeGrafter"/>
</dbReference>
<reference evidence="8 9" key="1">
    <citation type="submission" date="2019-12" db="EMBL/GenBank/DDBJ databases">
        <title>Chromosome-level assembly of the Caenorhabditis remanei genome.</title>
        <authorList>
            <person name="Teterina A.A."/>
            <person name="Willis J.H."/>
            <person name="Phillips P.C."/>
        </authorList>
    </citation>
    <scope>NUCLEOTIDE SEQUENCE [LARGE SCALE GENOMIC DNA]</scope>
    <source>
        <strain evidence="8 9">PX506</strain>
        <tissue evidence="8">Whole organism</tissue>
    </source>
</reference>
<dbReference type="InterPro" id="IPR050140">
    <property type="entry name" value="SRY-related_HMG-box_TF-like"/>
</dbReference>
<dbReference type="SMART" id="SM00398">
    <property type="entry name" value="HMG"/>
    <property type="match status" value="1"/>
</dbReference>
<comment type="caution">
    <text evidence="8">The sequence shown here is derived from an EMBL/GenBank/DDBJ whole genome shotgun (WGS) entry which is preliminary data.</text>
</comment>
<feature type="region of interest" description="Disordered" evidence="6">
    <location>
        <begin position="265"/>
        <end position="320"/>
    </location>
</feature>
<dbReference type="GO" id="GO:0007420">
    <property type="term" value="P:brain development"/>
    <property type="evidence" value="ECO:0007669"/>
    <property type="project" value="TreeGrafter"/>
</dbReference>
<evidence type="ECO:0000256" key="2">
    <source>
        <dbReference type="ARBA" id="ARBA00023125"/>
    </source>
</evidence>
<protein>
    <recommendedName>
        <fullName evidence="7">HMG box domain-containing protein</fullName>
    </recommendedName>
</protein>
<dbReference type="CDD" id="cd22029">
    <property type="entry name" value="HMG-box_SoxC"/>
    <property type="match status" value="1"/>
</dbReference>
<dbReference type="PROSITE" id="PS50118">
    <property type="entry name" value="HMG_BOX_2"/>
    <property type="match status" value="1"/>
</dbReference>
<dbReference type="InterPro" id="IPR009071">
    <property type="entry name" value="HMG_box_dom"/>
</dbReference>
<dbReference type="Pfam" id="PF00505">
    <property type="entry name" value="HMG_box"/>
    <property type="match status" value="1"/>
</dbReference>
<feature type="compositionally biased region" description="Low complexity" evidence="6">
    <location>
        <begin position="282"/>
        <end position="304"/>
    </location>
</feature>
<evidence type="ECO:0000256" key="4">
    <source>
        <dbReference type="ARBA" id="ARBA00023242"/>
    </source>
</evidence>